<dbReference type="SMART" id="SM00054">
    <property type="entry name" value="EFh"/>
    <property type="match status" value="2"/>
</dbReference>
<dbReference type="EMBL" id="JACVVK020000201">
    <property type="protein sequence ID" value="KAK7484966.1"/>
    <property type="molecule type" value="Genomic_DNA"/>
</dbReference>
<dbReference type="Pfam" id="PF13499">
    <property type="entry name" value="EF-hand_7"/>
    <property type="match status" value="1"/>
</dbReference>
<dbReference type="Gene3D" id="3.80.10.10">
    <property type="entry name" value="Ribonuclease Inhibitor"/>
    <property type="match status" value="2"/>
</dbReference>
<dbReference type="InterPro" id="IPR002048">
    <property type="entry name" value="EF_hand_dom"/>
</dbReference>
<dbReference type="CDD" id="cd00051">
    <property type="entry name" value="EFh"/>
    <property type="match status" value="1"/>
</dbReference>
<evidence type="ECO:0000256" key="2">
    <source>
        <dbReference type="SAM" id="MobiDB-lite"/>
    </source>
</evidence>
<dbReference type="PROSITE" id="PS50222">
    <property type="entry name" value="EF_HAND_2"/>
    <property type="match status" value="2"/>
</dbReference>
<accession>A0ABD0KD18</accession>
<dbReference type="SMART" id="SM00368">
    <property type="entry name" value="LRR_RI"/>
    <property type="match status" value="6"/>
</dbReference>
<dbReference type="InterPro" id="IPR052394">
    <property type="entry name" value="LRR-containing"/>
</dbReference>
<feature type="region of interest" description="Disordered" evidence="2">
    <location>
        <begin position="63"/>
        <end position="83"/>
    </location>
</feature>
<evidence type="ECO:0000259" key="3">
    <source>
        <dbReference type="PROSITE" id="PS50222"/>
    </source>
</evidence>
<feature type="domain" description="EF-hand" evidence="3">
    <location>
        <begin position="425"/>
        <end position="460"/>
    </location>
</feature>
<dbReference type="AlphaFoldDB" id="A0ABD0KD18"/>
<sequence length="581" mass="63846">MVFKQRLADLQEAVGPKSKPDPVAVTKPQIFIHLSEPLDSRGTISASNSSSVINEDYDSDAEYDDDLDYVEPKPPKPGPLDPERTRQEYRAACQEVGTIPCSSFLRSVSRSRVVVGHSGLCPLDIKCIAISLLSDIIVHELHLQDNRMGPEGMQYLAECLQSNRNVKVLDVSDNMLGRTGAKILAEVIKENDALLSLRAAGNKFNSRAGMFIGEALRLDLSRNEFADEGGVCLADGLGENSSLQGVDLSYNHLRWDSMRAMATAIEDNISIRNLDLSWNGVGLDGCKQIGEALSDNYRLLTLHLRGCRIDAQSLITLIKNMNTNDTLKTIDISQNPLTNSDAILLMKTLIDLPTLAIEHVQMSVSSIMVSKEFLDEVARVRSFKPTFTVAYMGLMGIADKSQNRMDVLDLTGGDPLELLIRYTRAKNLRLVDLFSRLDTDKSCTITRAELVHGVQDAGIPLSIQQMDRLISKVDADGDGEIDFRELLDAYKLFLRKQHKMGQSLAGTTLGVSDTKSKRKTSTITAFEATAAEMATLDMATGAKYRPSRHSAYDQTAAEMEALEKAFSPSLRRSTGGHGQTA</sequence>
<dbReference type="SUPFAM" id="SSF52047">
    <property type="entry name" value="RNI-like"/>
    <property type="match status" value="1"/>
</dbReference>
<dbReference type="Gene3D" id="1.10.238.10">
    <property type="entry name" value="EF-hand"/>
    <property type="match status" value="1"/>
</dbReference>
<evidence type="ECO:0000313" key="5">
    <source>
        <dbReference type="Proteomes" id="UP001519460"/>
    </source>
</evidence>
<evidence type="ECO:0000256" key="1">
    <source>
        <dbReference type="ARBA" id="ARBA00022837"/>
    </source>
</evidence>
<dbReference type="Pfam" id="PF13516">
    <property type="entry name" value="LRR_6"/>
    <property type="match status" value="4"/>
</dbReference>
<reference evidence="4 5" key="1">
    <citation type="journal article" date="2023" name="Sci. Data">
        <title>Genome assembly of the Korean intertidal mud-creeper Batillaria attramentaria.</title>
        <authorList>
            <person name="Patra A.K."/>
            <person name="Ho P.T."/>
            <person name="Jun S."/>
            <person name="Lee S.J."/>
            <person name="Kim Y."/>
            <person name="Won Y.J."/>
        </authorList>
    </citation>
    <scope>NUCLEOTIDE SEQUENCE [LARGE SCALE GENOMIC DNA]</scope>
    <source>
        <strain evidence="4">Wonlab-2016</strain>
    </source>
</reference>
<dbReference type="PANTHER" id="PTHR24114">
    <property type="entry name" value="LEUCINE RICH REPEAT FAMILY PROTEIN"/>
    <property type="match status" value="1"/>
</dbReference>
<proteinExistence type="predicted"/>
<feature type="domain" description="EF-hand" evidence="3">
    <location>
        <begin position="461"/>
        <end position="496"/>
    </location>
</feature>
<gene>
    <name evidence="4" type="ORF">BaRGS_00023744</name>
</gene>
<keyword evidence="5" id="KW-1185">Reference proteome</keyword>
<dbReference type="PANTHER" id="PTHR24114:SF50">
    <property type="entry name" value="RNI-LIKE PROTEIN"/>
    <property type="match status" value="1"/>
</dbReference>
<dbReference type="InterPro" id="IPR011992">
    <property type="entry name" value="EF-hand-dom_pair"/>
</dbReference>
<keyword evidence="1" id="KW-0106">Calcium</keyword>
<dbReference type="InterPro" id="IPR032675">
    <property type="entry name" value="LRR_dom_sf"/>
</dbReference>
<dbReference type="InterPro" id="IPR001611">
    <property type="entry name" value="Leu-rich_rpt"/>
</dbReference>
<organism evidence="4 5">
    <name type="scientific">Batillaria attramentaria</name>
    <dbReference type="NCBI Taxonomy" id="370345"/>
    <lineage>
        <taxon>Eukaryota</taxon>
        <taxon>Metazoa</taxon>
        <taxon>Spiralia</taxon>
        <taxon>Lophotrochozoa</taxon>
        <taxon>Mollusca</taxon>
        <taxon>Gastropoda</taxon>
        <taxon>Caenogastropoda</taxon>
        <taxon>Sorbeoconcha</taxon>
        <taxon>Cerithioidea</taxon>
        <taxon>Batillariidae</taxon>
        <taxon>Batillaria</taxon>
    </lineage>
</organism>
<protein>
    <recommendedName>
        <fullName evidence="3">EF-hand domain-containing protein</fullName>
    </recommendedName>
</protein>
<name>A0ABD0KD18_9CAEN</name>
<evidence type="ECO:0000313" key="4">
    <source>
        <dbReference type="EMBL" id="KAK7484966.1"/>
    </source>
</evidence>
<dbReference type="SUPFAM" id="SSF47473">
    <property type="entry name" value="EF-hand"/>
    <property type="match status" value="1"/>
</dbReference>
<dbReference type="PROSITE" id="PS00018">
    <property type="entry name" value="EF_HAND_1"/>
    <property type="match status" value="1"/>
</dbReference>
<dbReference type="InterPro" id="IPR018247">
    <property type="entry name" value="EF_Hand_1_Ca_BS"/>
</dbReference>
<comment type="caution">
    <text evidence="4">The sequence shown here is derived from an EMBL/GenBank/DDBJ whole genome shotgun (WGS) entry which is preliminary data.</text>
</comment>
<dbReference type="Proteomes" id="UP001519460">
    <property type="component" value="Unassembled WGS sequence"/>
</dbReference>